<keyword evidence="3 7" id="KW-0378">Hydrolase</keyword>
<keyword evidence="2 8" id="KW-0732">Signal</keyword>
<evidence type="ECO:0000256" key="3">
    <source>
        <dbReference type="ARBA" id="ARBA00022801"/>
    </source>
</evidence>
<evidence type="ECO:0000313" key="9">
    <source>
        <dbReference type="Proteomes" id="UP000887569"/>
    </source>
</evidence>
<dbReference type="GO" id="GO:0009395">
    <property type="term" value="P:phospholipid catabolic process"/>
    <property type="evidence" value="ECO:0007669"/>
    <property type="project" value="TreeGrafter"/>
</dbReference>
<dbReference type="PANTHER" id="PTHR12370:SF3">
    <property type="entry name" value="PHOSPHOLIPASE B-LIKE 2-RELATED"/>
    <property type="match status" value="1"/>
</dbReference>
<dbReference type="WBParaSite" id="PgB10_g082_t01">
    <property type="protein sequence ID" value="PgB10_g082_t01"/>
    <property type="gene ID" value="PgB10_g082"/>
</dbReference>
<dbReference type="EC" id="3.1.1.-" evidence="7"/>
<protein>
    <recommendedName>
        <fullName evidence="7">Phospholipase B-like</fullName>
        <ecNumber evidence="7">3.1.1.-</ecNumber>
    </recommendedName>
</protein>
<dbReference type="Proteomes" id="UP000887569">
    <property type="component" value="Unplaced"/>
</dbReference>
<accession>A0A914ZP83</accession>
<comment type="similarity">
    <text evidence="1 7">Belongs to the phospholipase B-like family.</text>
</comment>
<dbReference type="Pfam" id="PF04916">
    <property type="entry name" value="Phospholip_B"/>
    <property type="match status" value="1"/>
</dbReference>
<evidence type="ECO:0000256" key="1">
    <source>
        <dbReference type="ARBA" id="ARBA00007835"/>
    </source>
</evidence>
<keyword evidence="4 7" id="KW-0442">Lipid degradation</keyword>
<evidence type="ECO:0000313" key="10">
    <source>
        <dbReference type="WBParaSite" id="PgB10_g082_t01"/>
    </source>
</evidence>
<evidence type="ECO:0000256" key="5">
    <source>
        <dbReference type="ARBA" id="ARBA00023098"/>
    </source>
</evidence>
<sequence>MLLLFICCITAFNEASSVGEKYPEVRASHRNPEREVVVCLSLDGQIQRRDGGTTNCVRDIVKAEFINSINSTGWAFINVDALDEHVADYTLAYAAGFAEGEVSRDLIKMHLQNTVFNYCKGAQEYCERLSIFLLKNFLWMKAKIRTNPDDAYWKQVNFTLNQLEGLVAGYDGDPTYVESPNDLTVHPIYMLQLAGDVEDLEAKFKRPPHLISRAFGSGHCSALIKLLDSNEDLLFSHVTWTSYSRMLKMQKRYSFKVGRSTNPGHTVTLSGYPGTLASNEDFVLTSAKLAILETTISNYNESSFKFITSTSVLTWIRSQVAHRSANTAVSWAKTFARFNSGTYNNQWSIIDYKKFSPHKPLRSTGLLHVLEQLPGLIKHSDLTHVLIEQKYWASYNVPYFSSIFNRSGSWKFVEKFGDWFTYERNPRALIFARDQSTVADMKTLRKLMRSNDYQHDPLSRCNCTPPYSGENAISCRSDLNPPNGTYPFPALGFRDHGATDMKATNFSLMATQLFEGISGPTYNPLPIFDWNTTPLKENVSHIGQPLQFRFPPVVHRWPSRPSSLRY</sequence>
<comment type="function">
    <text evidence="7">Putative phospholipase.</text>
</comment>
<keyword evidence="9" id="KW-1185">Reference proteome</keyword>
<dbReference type="PANTHER" id="PTHR12370">
    <property type="entry name" value="PHOSPHOLIPASE B-RELATED"/>
    <property type="match status" value="1"/>
</dbReference>
<feature type="signal peptide" evidence="8">
    <location>
        <begin position="1"/>
        <end position="15"/>
    </location>
</feature>
<dbReference type="InterPro" id="IPR007000">
    <property type="entry name" value="PLipase_B-like"/>
</dbReference>
<name>A0A914ZP83_PARUN</name>
<keyword evidence="6" id="KW-0325">Glycoprotein</keyword>
<feature type="chain" id="PRO_5037310137" description="Phospholipase B-like" evidence="8">
    <location>
        <begin position="16"/>
        <end position="566"/>
    </location>
</feature>
<keyword evidence="5 7" id="KW-0443">Lipid metabolism</keyword>
<dbReference type="Gene3D" id="3.60.60.30">
    <property type="match status" value="1"/>
</dbReference>
<evidence type="ECO:0000256" key="8">
    <source>
        <dbReference type="SAM" id="SignalP"/>
    </source>
</evidence>
<dbReference type="GO" id="GO:0004620">
    <property type="term" value="F:phospholipase activity"/>
    <property type="evidence" value="ECO:0007669"/>
    <property type="project" value="InterPro"/>
</dbReference>
<proteinExistence type="inferred from homology"/>
<organism evidence="9 10">
    <name type="scientific">Parascaris univalens</name>
    <name type="common">Nematode worm</name>
    <dbReference type="NCBI Taxonomy" id="6257"/>
    <lineage>
        <taxon>Eukaryota</taxon>
        <taxon>Metazoa</taxon>
        <taxon>Ecdysozoa</taxon>
        <taxon>Nematoda</taxon>
        <taxon>Chromadorea</taxon>
        <taxon>Rhabditida</taxon>
        <taxon>Spirurina</taxon>
        <taxon>Ascaridomorpha</taxon>
        <taxon>Ascaridoidea</taxon>
        <taxon>Ascarididae</taxon>
        <taxon>Parascaris</taxon>
    </lineage>
</organism>
<evidence type="ECO:0000256" key="2">
    <source>
        <dbReference type="ARBA" id="ARBA00022729"/>
    </source>
</evidence>
<dbReference type="AlphaFoldDB" id="A0A914ZP83"/>
<dbReference type="GO" id="GO:0005576">
    <property type="term" value="C:extracellular region"/>
    <property type="evidence" value="ECO:0007669"/>
    <property type="project" value="TreeGrafter"/>
</dbReference>
<evidence type="ECO:0000256" key="7">
    <source>
        <dbReference type="RuleBase" id="RU364138"/>
    </source>
</evidence>
<evidence type="ECO:0000256" key="4">
    <source>
        <dbReference type="ARBA" id="ARBA00022963"/>
    </source>
</evidence>
<reference evidence="10" key="1">
    <citation type="submission" date="2022-11" db="UniProtKB">
        <authorList>
            <consortium name="WormBaseParasite"/>
        </authorList>
    </citation>
    <scope>IDENTIFICATION</scope>
</reference>
<evidence type="ECO:0000256" key="6">
    <source>
        <dbReference type="ARBA" id="ARBA00023180"/>
    </source>
</evidence>